<sequence length="80" mass="9198">MADKLGNIWFTGEEKILTVESERGIWCYDGKTFKNYNTNDGLSKYFVCSMLADSNGNIWIGTRNCGLYRYDGKIFTTFSQ</sequence>
<evidence type="ECO:0000313" key="1">
    <source>
        <dbReference type="EMBL" id="TDE28724.1"/>
    </source>
</evidence>
<comment type="caution">
    <text evidence="1">The sequence shown here is derived from an EMBL/GenBank/DDBJ whole genome shotgun (WGS) entry which is preliminary data.</text>
</comment>
<organism evidence="1 2">
    <name type="scientific">Flavobacterium ranwuense</name>
    <dbReference type="NCBI Taxonomy" id="2541725"/>
    <lineage>
        <taxon>Bacteria</taxon>
        <taxon>Pseudomonadati</taxon>
        <taxon>Bacteroidota</taxon>
        <taxon>Flavobacteriia</taxon>
        <taxon>Flavobacteriales</taxon>
        <taxon>Flavobacteriaceae</taxon>
        <taxon>Flavobacterium</taxon>
    </lineage>
</organism>
<name>A0ABY2DQF2_9FLAO</name>
<keyword evidence="2" id="KW-1185">Reference proteome</keyword>
<dbReference type="EMBL" id="SMLH01000005">
    <property type="protein sequence ID" value="TDE28724.1"/>
    <property type="molecule type" value="Genomic_DNA"/>
</dbReference>
<evidence type="ECO:0008006" key="3">
    <source>
        <dbReference type="Google" id="ProtNLM"/>
    </source>
</evidence>
<dbReference type="SUPFAM" id="SSF63829">
    <property type="entry name" value="Calcium-dependent phosphotriesterase"/>
    <property type="match status" value="1"/>
</dbReference>
<proteinExistence type="predicted"/>
<protein>
    <recommendedName>
        <fullName evidence="3">Two component regulator propeller</fullName>
    </recommendedName>
</protein>
<reference evidence="1 2" key="1">
    <citation type="submission" date="2019-03" db="EMBL/GenBank/DDBJ databases">
        <title>Novel species of Flavobacterium.</title>
        <authorList>
            <person name="Liu Q."/>
            <person name="Xin Y.-H."/>
        </authorList>
    </citation>
    <scope>NUCLEOTIDE SEQUENCE [LARGE SCALE GENOMIC DNA]</scope>
    <source>
        <strain evidence="1 2">LB2P22</strain>
    </source>
</reference>
<dbReference type="Pfam" id="PF07494">
    <property type="entry name" value="Reg_prop"/>
    <property type="match status" value="1"/>
</dbReference>
<dbReference type="InterPro" id="IPR015943">
    <property type="entry name" value="WD40/YVTN_repeat-like_dom_sf"/>
</dbReference>
<dbReference type="RefSeq" id="WP_132071169.1">
    <property type="nucleotide sequence ID" value="NZ_SMLH01000005.1"/>
</dbReference>
<gene>
    <name evidence="1" type="ORF">E0I61_10025</name>
</gene>
<dbReference type="Gene3D" id="2.130.10.10">
    <property type="entry name" value="YVTN repeat-like/Quinoprotein amine dehydrogenase"/>
    <property type="match status" value="1"/>
</dbReference>
<dbReference type="Proteomes" id="UP000294685">
    <property type="component" value="Unassembled WGS sequence"/>
</dbReference>
<accession>A0ABY2DQF2</accession>
<evidence type="ECO:0000313" key="2">
    <source>
        <dbReference type="Proteomes" id="UP000294685"/>
    </source>
</evidence>
<dbReference type="InterPro" id="IPR011110">
    <property type="entry name" value="Reg_prop"/>
</dbReference>